<dbReference type="PRINTS" id="PR00080">
    <property type="entry name" value="SDRFAMILY"/>
</dbReference>
<evidence type="ECO:0000313" key="4">
    <source>
        <dbReference type="EMBL" id="ELY44042.1"/>
    </source>
</evidence>
<dbReference type="PANTHER" id="PTHR42760:SF133">
    <property type="entry name" value="3-OXOACYL-[ACYL-CARRIER-PROTEIN] REDUCTASE"/>
    <property type="match status" value="1"/>
</dbReference>
<dbReference type="PROSITE" id="PS00061">
    <property type="entry name" value="ADH_SHORT"/>
    <property type="match status" value="1"/>
</dbReference>
<dbReference type="EMBL" id="AOHX01000040">
    <property type="protein sequence ID" value="ELY44042.1"/>
    <property type="molecule type" value="Genomic_DNA"/>
</dbReference>
<proteinExistence type="inferred from homology"/>
<dbReference type="PATRIC" id="fig|1230460.4.peg.2440"/>
<dbReference type="FunFam" id="3.40.50.720:FF:000084">
    <property type="entry name" value="Short-chain dehydrogenase reductase"/>
    <property type="match status" value="1"/>
</dbReference>
<dbReference type="InterPro" id="IPR036291">
    <property type="entry name" value="NAD(P)-bd_dom_sf"/>
</dbReference>
<evidence type="ECO:0000313" key="5">
    <source>
        <dbReference type="Proteomes" id="UP000011661"/>
    </source>
</evidence>
<dbReference type="eggNOG" id="arCOG01259">
    <property type="taxonomic scope" value="Archaea"/>
</dbReference>
<evidence type="ECO:0000256" key="1">
    <source>
        <dbReference type="ARBA" id="ARBA00006484"/>
    </source>
</evidence>
<dbReference type="Proteomes" id="UP000011661">
    <property type="component" value="Unassembled WGS sequence"/>
</dbReference>
<name>L9W401_9EURY</name>
<feature type="domain" description="Ketoreductase" evidence="3">
    <location>
        <begin position="35"/>
        <end position="238"/>
    </location>
</feature>
<keyword evidence="5" id="KW-1185">Reference proteome</keyword>
<dbReference type="GO" id="GO:0016616">
    <property type="term" value="F:oxidoreductase activity, acting on the CH-OH group of donors, NAD or NADP as acceptor"/>
    <property type="evidence" value="ECO:0007669"/>
    <property type="project" value="UniProtKB-ARBA"/>
</dbReference>
<reference evidence="4 5" key="1">
    <citation type="journal article" date="2014" name="PLoS Genet.">
        <title>Phylogenetically driven sequencing of extremely halophilic archaea reveals strategies for static and dynamic osmo-response.</title>
        <authorList>
            <person name="Becker E.A."/>
            <person name="Seitzer P.M."/>
            <person name="Tritt A."/>
            <person name="Larsen D."/>
            <person name="Krusor M."/>
            <person name="Yao A.I."/>
            <person name="Wu D."/>
            <person name="Madern D."/>
            <person name="Eisen J.A."/>
            <person name="Darling A.E."/>
            <person name="Facciotti M.T."/>
        </authorList>
    </citation>
    <scope>NUCLEOTIDE SEQUENCE [LARGE SCALE GENOMIC DNA]</scope>
    <source>
        <strain evidence="4 5">JCM 14089</strain>
    </source>
</reference>
<protein>
    <submittedName>
        <fullName evidence="4">Dehydrogenase</fullName>
    </submittedName>
</protein>
<sequence length="295" mass="31311">MVAVSERMLSRHMLMVLYDVLVCEIMVERTSLDGAVSIVTGAGGDIGTGIALELAAAGSDIVIADVDVLETEYNQQSTQEVSGATRAQEVADDIEAHGQRAHVIECDVTKPKQVDAMVEETVSEFGTLDLLVNNAGVITVTPVEEMADAEWDSIMDVNAKGVFLASRAAIPHLREAEGSIINTASIAGDIGAAGLGHYCASKHAVIGLTKSLSLELAPDVTVNAICPGIVQTPMWEDVLTPELDEPYEETIERVIPMGRDQTPEDMGRTAVFLAENRNITGQAVTVDGGILQNVI</sequence>
<dbReference type="Gene3D" id="3.40.50.720">
    <property type="entry name" value="NAD(P)-binding Rossmann-like Domain"/>
    <property type="match status" value="1"/>
</dbReference>
<organism evidence="4 5">
    <name type="scientific">Natronorubrum sulfidifaciens JCM 14089</name>
    <dbReference type="NCBI Taxonomy" id="1230460"/>
    <lineage>
        <taxon>Archaea</taxon>
        <taxon>Methanobacteriati</taxon>
        <taxon>Methanobacteriota</taxon>
        <taxon>Stenosarchaea group</taxon>
        <taxon>Halobacteria</taxon>
        <taxon>Halobacteriales</taxon>
        <taxon>Natrialbaceae</taxon>
        <taxon>Natronorubrum</taxon>
    </lineage>
</organism>
<evidence type="ECO:0000256" key="2">
    <source>
        <dbReference type="ARBA" id="ARBA00023002"/>
    </source>
</evidence>
<gene>
    <name evidence="4" type="ORF">C495_12020</name>
</gene>
<dbReference type="Pfam" id="PF13561">
    <property type="entry name" value="adh_short_C2"/>
    <property type="match status" value="1"/>
</dbReference>
<dbReference type="InterPro" id="IPR002347">
    <property type="entry name" value="SDR_fam"/>
</dbReference>
<comment type="caution">
    <text evidence="4">The sequence shown here is derived from an EMBL/GenBank/DDBJ whole genome shotgun (WGS) entry which is preliminary data.</text>
</comment>
<dbReference type="STRING" id="1230460.C495_12020"/>
<dbReference type="InterPro" id="IPR020904">
    <property type="entry name" value="Sc_DH/Rdtase_CS"/>
</dbReference>
<keyword evidence="2" id="KW-0560">Oxidoreductase</keyword>
<dbReference type="CDD" id="cd05233">
    <property type="entry name" value="SDR_c"/>
    <property type="match status" value="1"/>
</dbReference>
<dbReference type="InterPro" id="IPR057326">
    <property type="entry name" value="KR_dom"/>
</dbReference>
<dbReference type="SUPFAM" id="SSF51735">
    <property type="entry name" value="NAD(P)-binding Rossmann-fold domains"/>
    <property type="match status" value="1"/>
</dbReference>
<dbReference type="SMART" id="SM00822">
    <property type="entry name" value="PKS_KR"/>
    <property type="match status" value="1"/>
</dbReference>
<dbReference type="PRINTS" id="PR00081">
    <property type="entry name" value="GDHRDH"/>
</dbReference>
<evidence type="ECO:0000259" key="3">
    <source>
        <dbReference type="SMART" id="SM00822"/>
    </source>
</evidence>
<comment type="similarity">
    <text evidence="1">Belongs to the short-chain dehydrogenases/reductases (SDR) family.</text>
</comment>
<dbReference type="PANTHER" id="PTHR42760">
    <property type="entry name" value="SHORT-CHAIN DEHYDROGENASES/REDUCTASES FAMILY MEMBER"/>
    <property type="match status" value="1"/>
</dbReference>
<accession>L9W401</accession>
<dbReference type="AlphaFoldDB" id="L9W401"/>